<feature type="non-terminal residue" evidence="1">
    <location>
        <position position="102"/>
    </location>
</feature>
<name>A0A167TSW1_9AGAM</name>
<dbReference type="AlphaFoldDB" id="A0A167TSW1"/>
<dbReference type="STRING" id="436010.A0A167TSW1"/>
<evidence type="ECO:0000313" key="1">
    <source>
        <dbReference type="EMBL" id="KZP03246.1"/>
    </source>
</evidence>
<feature type="non-terminal residue" evidence="1">
    <location>
        <position position="1"/>
    </location>
</feature>
<evidence type="ECO:0008006" key="3">
    <source>
        <dbReference type="Google" id="ProtNLM"/>
    </source>
</evidence>
<protein>
    <recommendedName>
        <fullName evidence="3">Reverse transcriptase domain-containing protein</fullName>
    </recommendedName>
</protein>
<sequence length="102" mass="11452">QAAGNDGLSNLLFIHCCECLVHKLTKIFRATFKLKHYPNEWQESLTIILCKDVKPDYSKSKAAYWPITLPVAITKIPSSAMAELLLYMVEKRALLPPNSFGG</sequence>
<organism evidence="1 2">
    <name type="scientific">Athelia psychrophila</name>
    <dbReference type="NCBI Taxonomy" id="1759441"/>
    <lineage>
        <taxon>Eukaryota</taxon>
        <taxon>Fungi</taxon>
        <taxon>Dikarya</taxon>
        <taxon>Basidiomycota</taxon>
        <taxon>Agaricomycotina</taxon>
        <taxon>Agaricomycetes</taxon>
        <taxon>Agaricomycetidae</taxon>
        <taxon>Atheliales</taxon>
        <taxon>Atheliaceae</taxon>
        <taxon>Athelia</taxon>
    </lineage>
</organism>
<gene>
    <name evidence="1" type="ORF">FIBSPDRAFT_701407</name>
</gene>
<dbReference type="Proteomes" id="UP000076532">
    <property type="component" value="Unassembled WGS sequence"/>
</dbReference>
<accession>A0A167TSW1</accession>
<dbReference type="OrthoDB" id="412006at2759"/>
<keyword evidence="2" id="KW-1185">Reference proteome</keyword>
<dbReference type="EMBL" id="KV418124">
    <property type="protein sequence ID" value="KZP03246.1"/>
    <property type="molecule type" value="Genomic_DNA"/>
</dbReference>
<proteinExistence type="predicted"/>
<evidence type="ECO:0000313" key="2">
    <source>
        <dbReference type="Proteomes" id="UP000076532"/>
    </source>
</evidence>
<reference evidence="1 2" key="1">
    <citation type="journal article" date="2016" name="Mol. Biol. Evol.">
        <title>Comparative Genomics of Early-Diverging Mushroom-Forming Fungi Provides Insights into the Origins of Lignocellulose Decay Capabilities.</title>
        <authorList>
            <person name="Nagy L.G."/>
            <person name="Riley R."/>
            <person name="Tritt A."/>
            <person name="Adam C."/>
            <person name="Daum C."/>
            <person name="Floudas D."/>
            <person name="Sun H."/>
            <person name="Yadav J.S."/>
            <person name="Pangilinan J."/>
            <person name="Larsson K.H."/>
            <person name="Matsuura K."/>
            <person name="Barry K."/>
            <person name="Labutti K."/>
            <person name="Kuo R."/>
            <person name="Ohm R.A."/>
            <person name="Bhattacharya S.S."/>
            <person name="Shirouzu T."/>
            <person name="Yoshinaga Y."/>
            <person name="Martin F.M."/>
            <person name="Grigoriev I.V."/>
            <person name="Hibbett D.S."/>
        </authorList>
    </citation>
    <scope>NUCLEOTIDE SEQUENCE [LARGE SCALE GENOMIC DNA]</scope>
    <source>
        <strain evidence="1 2">CBS 109695</strain>
    </source>
</reference>